<evidence type="ECO:0000313" key="12">
    <source>
        <dbReference type="Proteomes" id="UP000287447"/>
    </source>
</evidence>
<feature type="site" description="Catalytically relevant" evidence="6">
    <location>
        <position position="125"/>
    </location>
</feature>
<feature type="domain" description="CBS" evidence="9">
    <location>
        <begin position="288"/>
        <end position="339"/>
    </location>
</feature>
<dbReference type="GO" id="GO:0046872">
    <property type="term" value="F:metal ion binding"/>
    <property type="evidence" value="ECO:0007669"/>
    <property type="project" value="UniProtKB-KW"/>
</dbReference>
<dbReference type="NCBIfam" id="TIGR00393">
    <property type="entry name" value="kpsF"/>
    <property type="match status" value="1"/>
</dbReference>
<dbReference type="InterPro" id="IPR035474">
    <property type="entry name" value="SIS_Kpsf"/>
</dbReference>
<dbReference type="OrthoDB" id="9762536at2"/>
<sequence>MQSTANGVAPAAQQPDATDPDRVPDDLAVARKVLGLEADGLEALAQSLDGRFSQALDILADVSGRVVVTGMGKSGHIGRKIAATFASTGTPSQYVHPGEASHGDLGMITEADAVVALSNSGETSELSDLLQHCRRFSIPLIAITSRANSTLDTFATVGMILPPVPEADTMGLAPTTSTTMSLALGDALAVALLNRKGFTASDFQILHPGGKLGRQLLRIRDIMHQGEEVPLVPETATMTDVVVEMTRKRFGCVGVLDSHGALVGVVTDGDLSRHMSESVLGEPVTALMTRNPVSTRPEALAMEVLGDMNAKKIGAVFVLEELKPVGILHLHDVLRAGIV</sequence>
<evidence type="ECO:0000259" key="9">
    <source>
        <dbReference type="PROSITE" id="PS51371"/>
    </source>
</evidence>
<evidence type="ECO:0000256" key="5">
    <source>
        <dbReference type="PIRSR" id="PIRSR004692-2"/>
    </source>
</evidence>
<dbReference type="RefSeq" id="WP_127765440.1">
    <property type="nucleotide sequence ID" value="NZ_SADE01000002.1"/>
</dbReference>
<feature type="site" description="Catalytically relevant" evidence="6">
    <location>
        <position position="166"/>
    </location>
</feature>
<feature type="region of interest" description="Disordered" evidence="8">
    <location>
        <begin position="1"/>
        <end position="23"/>
    </location>
</feature>
<feature type="domain" description="SIS" evidence="10">
    <location>
        <begin position="55"/>
        <end position="198"/>
    </location>
</feature>
<gene>
    <name evidence="11" type="ORF">EOI86_11980</name>
</gene>
<dbReference type="InterPro" id="IPR050986">
    <property type="entry name" value="GutQ/KpsF_isomerases"/>
</dbReference>
<dbReference type="InterPro" id="IPR000644">
    <property type="entry name" value="CBS_dom"/>
</dbReference>
<reference evidence="12" key="1">
    <citation type="submission" date="2019-01" db="EMBL/GenBank/DDBJ databases">
        <title>Gri0909 isolated from a small marine red alga.</title>
        <authorList>
            <person name="Kim J."/>
            <person name="Jeong S.E."/>
            <person name="Jeon C.O."/>
        </authorList>
    </citation>
    <scope>NUCLEOTIDE SEQUENCE [LARGE SCALE GENOMIC DNA]</scope>
    <source>
        <strain evidence="12">Gri0909</strain>
    </source>
</reference>
<dbReference type="CDD" id="cd04604">
    <property type="entry name" value="CBS_pair_SIS_assoc"/>
    <property type="match status" value="1"/>
</dbReference>
<evidence type="ECO:0000256" key="4">
    <source>
        <dbReference type="PIRNR" id="PIRNR004692"/>
    </source>
</evidence>
<evidence type="ECO:0000259" key="10">
    <source>
        <dbReference type="PROSITE" id="PS51464"/>
    </source>
</evidence>
<dbReference type="PIRSF" id="PIRSF004692">
    <property type="entry name" value="KdsD_KpsF"/>
    <property type="match status" value="1"/>
</dbReference>
<protein>
    <submittedName>
        <fullName evidence="11">KpsF/GutQ family sugar-phosphate isomerase</fullName>
    </submittedName>
</protein>
<dbReference type="PANTHER" id="PTHR42745:SF1">
    <property type="entry name" value="ARABINOSE 5-PHOSPHATE ISOMERASE KDSD"/>
    <property type="match status" value="1"/>
</dbReference>
<accession>A0A437QN55</accession>
<dbReference type="FunFam" id="3.40.50.10490:FF:000011">
    <property type="entry name" value="Arabinose 5-phosphate isomerase"/>
    <property type="match status" value="1"/>
</dbReference>
<dbReference type="Proteomes" id="UP000287447">
    <property type="component" value="Unassembled WGS sequence"/>
</dbReference>
<dbReference type="GO" id="GO:1901135">
    <property type="term" value="P:carbohydrate derivative metabolic process"/>
    <property type="evidence" value="ECO:0007669"/>
    <property type="project" value="InterPro"/>
</dbReference>
<dbReference type="CDD" id="cd05014">
    <property type="entry name" value="SIS_Kpsf"/>
    <property type="match status" value="1"/>
</dbReference>
<comment type="similarity">
    <text evidence="1 4">Belongs to the SIS family. GutQ/KpsF subfamily.</text>
</comment>
<dbReference type="PANTHER" id="PTHR42745">
    <property type="match status" value="1"/>
</dbReference>
<evidence type="ECO:0000256" key="1">
    <source>
        <dbReference type="ARBA" id="ARBA00008165"/>
    </source>
</evidence>
<proteinExistence type="inferred from homology"/>
<comment type="caution">
    <text evidence="11">The sequence shown here is derived from an EMBL/GenBank/DDBJ whole genome shotgun (WGS) entry which is preliminary data.</text>
</comment>
<dbReference type="SMART" id="SM00116">
    <property type="entry name" value="CBS"/>
    <property type="match status" value="2"/>
</dbReference>
<feature type="domain" description="CBS" evidence="9">
    <location>
        <begin position="223"/>
        <end position="282"/>
    </location>
</feature>
<feature type="site" description="Catalytically relevant" evidence="6">
    <location>
        <position position="73"/>
    </location>
</feature>
<dbReference type="SUPFAM" id="SSF53697">
    <property type="entry name" value="SIS domain"/>
    <property type="match status" value="1"/>
</dbReference>
<dbReference type="GO" id="GO:0005975">
    <property type="term" value="P:carbohydrate metabolic process"/>
    <property type="evidence" value="ECO:0007669"/>
    <property type="project" value="InterPro"/>
</dbReference>
<dbReference type="Gene3D" id="3.10.580.10">
    <property type="entry name" value="CBS-domain"/>
    <property type="match status" value="1"/>
</dbReference>
<dbReference type="Pfam" id="PF01380">
    <property type="entry name" value="SIS"/>
    <property type="match status" value="1"/>
</dbReference>
<evidence type="ECO:0000256" key="8">
    <source>
        <dbReference type="SAM" id="MobiDB-lite"/>
    </source>
</evidence>
<dbReference type="InterPro" id="IPR046348">
    <property type="entry name" value="SIS_dom_sf"/>
</dbReference>
<dbReference type="AlphaFoldDB" id="A0A437QN55"/>
<evidence type="ECO:0000256" key="2">
    <source>
        <dbReference type="ARBA" id="ARBA00022737"/>
    </source>
</evidence>
<evidence type="ECO:0000313" key="11">
    <source>
        <dbReference type="EMBL" id="RVU35963.1"/>
    </source>
</evidence>
<feature type="binding site" evidence="5">
    <location>
        <position position="96"/>
    </location>
    <ligand>
        <name>Zn(2+)</name>
        <dbReference type="ChEBI" id="CHEBI:29105"/>
    </ligand>
</feature>
<dbReference type="PROSITE" id="PS51371">
    <property type="entry name" value="CBS"/>
    <property type="match status" value="2"/>
</dbReference>
<keyword evidence="12" id="KW-1185">Reference proteome</keyword>
<keyword evidence="3 7" id="KW-0129">CBS domain</keyword>
<dbReference type="EMBL" id="SADE01000002">
    <property type="protein sequence ID" value="RVU35963.1"/>
    <property type="molecule type" value="Genomic_DNA"/>
</dbReference>
<evidence type="ECO:0000256" key="3">
    <source>
        <dbReference type="ARBA" id="ARBA00023122"/>
    </source>
</evidence>
<name>A0A437QN55_9PROT</name>
<dbReference type="GO" id="GO:0019146">
    <property type="term" value="F:arabinose-5-phosphate isomerase activity"/>
    <property type="evidence" value="ECO:0007669"/>
    <property type="project" value="UniProtKB-ARBA"/>
</dbReference>
<keyword evidence="5" id="KW-0479">Metal-binding</keyword>
<dbReference type="GO" id="GO:0097367">
    <property type="term" value="F:carbohydrate derivative binding"/>
    <property type="evidence" value="ECO:0007669"/>
    <property type="project" value="InterPro"/>
</dbReference>
<evidence type="ECO:0000256" key="6">
    <source>
        <dbReference type="PIRSR" id="PIRSR004692-3"/>
    </source>
</evidence>
<dbReference type="InterPro" id="IPR004800">
    <property type="entry name" value="KdsD/KpsF-type"/>
</dbReference>
<keyword evidence="5" id="KW-0862">Zinc</keyword>
<keyword evidence="11" id="KW-0413">Isomerase</keyword>
<feature type="site" description="Catalytically relevant" evidence="6">
    <location>
        <position position="207"/>
    </location>
</feature>
<dbReference type="PROSITE" id="PS51464">
    <property type="entry name" value="SIS"/>
    <property type="match status" value="1"/>
</dbReference>
<dbReference type="Gene3D" id="3.40.50.10490">
    <property type="entry name" value="Glucose-6-phosphate isomerase like protein, domain 1"/>
    <property type="match status" value="1"/>
</dbReference>
<evidence type="ECO:0000256" key="7">
    <source>
        <dbReference type="PROSITE-ProRule" id="PRU00703"/>
    </source>
</evidence>
<dbReference type="InterPro" id="IPR046342">
    <property type="entry name" value="CBS_dom_sf"/>
</dbReference>
<organism evidence="11 12">
    <name type="scientific">Hwanghaeella grinnelliae</name>
    <dbReference type="NCBI Taxonomy" id="2500179"/>
    <lineage>
        <taxon>Bacteria</taxon>
        <taxon>Pseudomonadati</taxon>
        <taxon>Pseudomonadota</taxon>
        <taxon>Alphaproteobacteria</taxon>
        <taxon>Rhodospirillales</taxon>
        <taxon>Rhodospirillaceae</taxon>
        <taxon>Hwanghaeella</taxon>
    </lineage>
</organism>
<keyword evidence="2" id="KW-0677">Repeat</keyword>
<dbReference type="Pfam" id="PF00571">
    <property type="entry name" value="CBS"/>
    <property type="match status" value="2"/>
</dbReference>
<dbReference type="InterPro" id="IPR001347">
    <property type="entry name" value="SIS_dom"/>
</dbReference>